<reference evidence="5" key="1">
    <citation type="submission" date="2016-10" db="EMBL/GenBank/DDBJ databases">
        <authorList>
            <person name="Varghese N."/>
            <person name="Submissions S."/>
        </authorList>
    </citation>
    <scope>NUCLEOTIDE SEQUENCE [LARGE SCALE GENOMIC DNA]</scope>
    <source>
        <strain evidence="5">DSM 44654</strain>
    </source>
</reference>
<dbReference type="InterPro" id="IPR036737">
    <property type="entry name" value="OmpA-like_sf"/>
</dbReference>
<keyword evidence="5" id="KW-1185">Reference proteome</keyword>
<proteinExistence type="predicted"/>
<gene>
    <name evidence="4" type="ORF">SAMN05421837_114162</name>
</gene>
<dbReference type="PROSITE" id="PS51123">
    <property type="entry name" value="OMPA_2"/>
    <property type="match status" value="1"/>
</dbReference>
<dbReference type="GO" id="GO:0016020">
    <property type="term" value="C:membrane"/>
    <property type="evidence" value="ECO:0007669"/>
    <property type="project" value="UniProtKB-UniRule"/>
</dbReference>
<dbReference type="Pfam" id="PF00691">
    <property type="entry name" value="OmpA"/>
    <property type="match status" value="1"/>
</dbReference>
<dbReference type="PANTHER" id="PTHR30329:SF21">
    <property type="entry name" value="LIPOPROTEIN YIAD-RELATED"/>
    <property type="match status" value="1"/>
</dbReference>
<feature type="domain" description="OmpA-like" evidence="3">
    <location>
        <begin position="124"/>
        <end position="248"/>
    </location>
</feature>
<evidence type="ECO:0000256" key="2">
    <source>
        <dbReference type="SAM" id="MobiDB-lite"/>
    </source>
</evidence>
<dbReference type="PANTHER" id="PTHR30329">
    <property type="entry name" value="STATOR ELEMENT OF FLAGELLAR MOTOR COMPLEX"/>
    <property type="match status" value="1"/>
</dbReference>
<name>A0A1H5RGX1_9PSEU</name>
<evidence type="ECO:0000313" key="4">
    <source>
        <dbReference type="EMBL" id="SEF37602.1"/>
    </source>
</evidence>
<dbReference type="InterPro" id="IPR006665">
    <property type="entry name" value="OmpA-like"/>
</dbReference>
<dbReference type="AlphaFoldDB" id="A0A1H5RGX1"/>
<feature type="region of interest" description="Disordered" evidence="2">
    <location>
        <begin position="14"/>
        <end position="35"/>
    </location>
</feature>
<organism evidence="4 5">
    <name type="scientific">Amycolatopsis pretoriensis</name>
    <dbReference type="NCBI Taxonomy" id="218821"/>
    <lineage>
        <taxon>Bacteria</taxon>
        <taxon>Bacillati</taxon>
        <taxon>Actinomycetota</taxon>
        <taxon>Actinomycetes</taxon>
        <taxon>Pseudonocardiales</taxon>
        <taxon>Pseudonocardiaceae</taxon>
        <taxon>Amycolatopsis</taxon>
    </lineage>
</organism>
<sequence length="477" mass="50364">MSLVVEHLGTHTLAMRSSLTTPRAEQGRRPVPPVRRDGLPGLLALQRAAGNRAVAALLAPAVAVQRCGSERHEGCPCAETAEPESVQRSRTDAPVQRKVDEKAFEATGGRIEEVGDTTGGGFGEGSTESNEFLLWNYRVGRPEPRAQHTTYLTDKVLGPGRWPDMLRADKALRVAVVGGASSTGGAAVATPLSGARADRVRASLVSGGIAAGRVVTSGVGSRHPFADETSSENMARNRRVEVFLFRPAKRVAALAGVSVTASNLSAAVPVGFSRDTSNPNLLVLRWRPFVFTADVVATGPPDLAVGILQFLRADSRIGGYRSGAGSFLLDFGRCMQPDLPCKDVAESRGRFSGPGQVNGPGAGTVRMADSPGFVMPIKVADPRRGTLVSSHWEMEFVAVIGAYSGDRFLPVKSVVWSLADDHAVDATGALNPTSTAASAQAPQDGAPADLDVEQAMSGRTCRFTARRMNDFCRPELA</sequence>
<dbReference type="CDD" id="cd07185">
    <property type="entry name" value="OmpA_C-like"/>
    <property type="match status" value="1"/>
</dbReference>
<dbReference type="Proteomes" id="UP000198878">
    <property type="component" value="Unassembled WGS sequence"/>
</dbReference>
<dbReference type="SUPFAM" id="SSF103088">
    <property type="entry name" value="OmpA-like"/>
    <property type="match status" value="1"/>
</dbReference>
<dbReference type="STRING" id="218821.SAMN05421837_114162"/>
<accession>A0A1H5RGX1</accession>
<evidence type="ECO:0000259" key="3">
    <source>
        <dbReference type="PROSITE" id="PS51123"/>
    </source>
</evidence>
<keyword evidence="1" id="KW-0472">Membrane</keyword>
<dbReference type="EMBL" id="FNUJ01000014">
    <property type="protein sequence ID" value="SEF37602.1"/>
    <property type="molecule type" value="Genomic_DNA"/>
</dbReference>
<dbReference type="Gene3D" id="3.30.1330.60">
    <property type="entry name" value="OmpA-like domain"/>
    <property type="match status" value="1"/>
</dbReference>
<evidence type="ECO:0000313" key="5">
    <source>
        <dbReference type="Proteomes" id="UP000198878"/>
    </source>
</evidence>
<dbReference type="InterPro" id="IPR050330">
    <property type="entry name" value="Bact_OuterMem_StrucFunc"/>
</dbReference>
<evidence type="ECO:0000256" key="1">
    <source>
        <dbReference type="PROSITE-ProRule" id="PRU00473"/>
    </source>
</evidence>
<protein>
    <submittedName>
        <fullName evidence="4">OmpA family protein</fullName>
    </submittedName>
</protein>